<proteinExistence type="inferred from homology"/>
<evidence type="ECO:0000256" key="2">
    <source>
        <dbReference type="ARBA" id="ARBA00007318"/>
    </source>
</evidence>
<name>A0A6I9WRB4_9HYME</name>
<sequence length="182" mass="21213">MLVAVMYGDFYGVRKKVGMTALHHPIRYICRIVRFKEMSNLLVHKSLELLGYEKDLQKEQKKKKKKKRKDIKYKGALDLIPPKHRIISKNDKTDLGTILGRSSKTTVYETQKRLATQTDPTDENVQRLLLLSNNKINPGTTNNLLQRAVGKKYIQQQEKPKKSEKTAFTEEDFKKFEQEYIG</sequence>
<dbReference type="OrthoDB" id="6493910at2759"/>
<dbReference type="RefSeq" id="XP_011642165.1">
    <property type="nucleotide sequence ID" value="XM_011643863.1"/>
</dbReference>
<dbReference type="PRINTS" id="PR02029">
    <property type="entry name" value="ACTREGSIRT1"/>
</dbReference>
<organism evidence="6 7">
    <name type="scientific">Pogonomyrmex barbatus</name>
    <name type="common">red harvester ant</name>
    <dbReference type="NCBI Taxonomy" id="144034"/>
    <lineage>
        <taxon>Eukaryota</taxon>
        <taxon>Metazoa</taxon>
        <taxon>Ecdysozoa</taxon>
        <taxon>Arthropoda</taxon>
        <taxon>Hexapoda</taxon>
        <taxon>Insecta</taxon>
        <taxon>Pterygota</taxon>
        <taxon>Neoptera</taxon>
        <taxon>Endopterygota</taxon>
        <taxon>Hymenoptera</taxon>
        <taxon>Apocrita</taxon>
        <taxon>Aculeata</taxon>
        <taxon>Formicoidea</taxon>
        <taxon>Formicidae</taxon>
        <taxon>Myrmicinae</taxon>
        <taxon>Pogonomyrmex</taxon>
    </lineage>
</organism>
<dbReference type="KEGG" id="pbar:105430345"/>
<evidence type="ECO:0000256" key="3">
    <source>
        <dbReference type="ARBA" id="ARBA00016855"/>
    </source>
</evidence>
<comment type="subcellular location">
    <subcellularLocation>
        <location evidence="1">Nucleus</location>
        <location evidence="1">Nucleolus</location>
    </subcellularLocation>
</comment>
<gene>
    <name evidence="7" type="primary">LOC105430345</name>
</gene>
<dbReference type="Proteomes" id="UP000504615">
    <property type="component" value="Unplaced"/>
</dbReference>
<dbReference type="AlphaFoldDB" id="A0A6I9WRB4"/>
<evidence type="ECO:0000313" key="7">
    <source>
        <dbReference type="RefSeq" id="XP_011642165.1"/>
    </source>
</evidence>
<protein>
    <recommendedName>
        <fullName evidence="3">Active regulator of SIRT1</fullName>
    </recommendedName>
    <alternativeName>
        <fullName evidence="5">40S ribosomal protein S19-binding protein 1</fullName>
    </alternativeName>
</protein>
<dbReference type="GO" id="GO:0005730">
    <property type="term" value="C:nucleolus"/>
    <property type="evidence" value="ECO:0007669"/>
    <property type="project" value="UniProtKB-SubCell"/>
</dbReference>
<evidence type="ECO:0000256" key="1">
    <source>
        <dbReference type="ARBA" id="ARBA00004604"/>
    </source>
</evidence>
<evidence type="ECO:0000256" key="5">
    <source>
        <dbReference type="ARBA" id="ARBA00032748"/>
    </source>
</evidence>
<keyword evidence="4" id="KW-0539">Nucleus</keyword>
<dbReference type="Pfam" id="PF15684">
    <property type="entry name" value="AROS"/>
    <property type="match status" value="1"/>
</dbReference>
<dbReference type="GeneID" id="105430345"/>
<evidence type="ECO:0000313" key="6">
    <source>
        <dbReference type="Proteomes" id="UP000504615"/>
    </source>
</evidence>
<comment type="similarity">
    <text evidence="2">Belongs to the AROS family.</text>
</comment>
<dbReference type="InterPro" id="IPR023262">
    <property type="entry name" value="AROS"/>
</dbReference>
<keyword evidence="6" id="KW-1185">Reference proteome</keyword>
<dbReference type="PANTHER" id="PTHR31454:SF2">
    <property type="entry name" value="ACTIVE REGULATOR OF SIRT1"/>
    <property type="match status" value="1"/>
</dbReference>
<accession>A0A6I9WRB4</accession>
<dbReference type="PANTHER" id="PTHR31454">
    <property type="entry name" value="ACTIVE REGULATOR OF SIRT1"/>
    <property type="match status" value="1"/>
</dbReference>
<dbReference type="GO" id="GO:0019899">
    <property type="term" value="F:enzyme binding"/>
    <property type="evidence" value="ECO:0007669"/>
    <property type="project" value="TreeGrafter"/>
</dbReference>
<evidence type="ECO:0000256" key="4">
    <source>
        <dbReference type="ARBA" id="ARBA00023242"/>
    </source>
</evidence>
<reference evidence="7" key="1">
    <citation type="submission" date="2025-08" db="UniProtKB">
        <authorList>
            <consortium name="RefSeq"/>
        </authorList>
    </citation>
    <scope>IDENTIFICATION</scope>
</reference>